<name>A0A810QHM1_9FIRM</name>
<dbReference type="EMBL" id="AP023420">
    <property type="protein sequence ID" value="BCK85001.1"/>
    <property type="molecule type" value="Genomic_DNA"/>
</dbReference>
<dbReference type="AlphaFoldDB" id="A0A810QHM1"/>
<evidence type="ECO:0008006" key="3">
    <source>
        <dbReference type="Google" id="ProtNLM"/>
    </source>
</evidence>
<accession>A0A810QHM1</accession>
<dbReference type="PANTHER" id="PTHR35866">
    <property type="entry name" value="PUTATIVE-RELATED"/>
    <property type="match status" value="1"/>
</dbReference>
<keyword evidence="2" id="KW-1185">Reference proteome</keyword>
<dbReference type="InterPro" id="IPR005358">
    <property type="entry name" value="Puta_zinc/iron-chelating_dom"/>
</dbReference>
<dbReference type="RefSeq" id="WP_055180021.1">
    <property type="nucleotide sequence ID" value="NZ_AP023420.1"/>
</dbReference>
<proteinExistence type="predicted"/>
<protein>
    <recommendedName>
        <fullName evidence="3">YkgJ family cysteine cluster protein</fullName>
    </recommendedName>
</protein>
<reference evidence="1" key="1">
    <citation type="submission" date="2020-09" db="EMBL/GenBank/DDBJ databases">
        <title>New species isolated from human feces.</title>
        <authorList>
            <person name="Kitahara M."/>
            <person name="Shigeno Y."/>
            <person name="Shime M."/>
            <person name="Matsumoto Y."/>
            <person name="Nakamura S."/>
            <person name="Motooka D."/>
            <person name="Fukuoka S."/>
            <person name="Nishikawa H."/>
            <person name="Benno Y."/>
        </authorList>
    </citation>
    <scope>NUCLEOTIDE SEQUENCE</scope>
    <source>
        <strain evidence="1">MM59</strain>
    </source>
</reference>
<dbReference type="KEGG" id="pfaa:MM59RIKEN_23200"/>
<evidence type="ECO:0000313" key="2">
    <source>
        <dbReference type="Proteomes" id="UP000679848"/>
    </source>
</evidence>
<sequence>MDIRALLKQGSSLEELEQSLLDLDSEFDFKCRHCGKCCKNQDTVLFTARDIYNIAKKLGKTTEHVIQECGEVSIGYSSRIPLVHMVPIGPQRRCPLLRDDGRCSVHDCKPTACALFPVGRVASIEGVLDKNMEVTKDCVKVRYVLNDFNCGSAKRHNTIRSWLARFQIPEEDDFFLEWTVVTANLSVMVNKMENLHFPSRTLEMVWNIIFSLLYVNYDTGKEFMPQFESAAEQLNALCRKFWSLEAEETEDSSIDKPKMPDLL</sequence>
<organism evidence="1 2">
    <name type="scientific">Pusillibacter faecalis</name>
    <dbReference type="NCBI Taxonomy" id="2714358"/>
    <lineage>
        <taxon>Bacteria</taxon>
        <taxon>Bacillati</taxon>
        <taxon>Bacillota</taxon>
        <taxon>Clostridia</taxon>
        <taxon>Eubacteriales</taxon>
        <taxon>Oscillospiraceae</taxon>
        <taxon>Pusillibacter</taxon>
    </lineage>
</organism>
<dbReference type="PANTHER" id="PTHR35866:SF1">
    <property type="entry name" value="YKGJ FAMILY CYSTEINE CLUSTER PROTEIN"/>
    <property type="match status" value="1"/>
</dbReference>
<dbReference type="Pfam" id="PF03692">
    <property type="entry name" value="CxxCxxCC"/>
    <property type="match status" value="1"/>
</dbReference>
<gene>
    <name evidence="1" type="ORF">MM59RIKEN_23200</name>
</gene>
<dbReference type="Proteomes" id="UP000679848">
    <property type="component" value="Chromosome"/>
</dbReference>
<evidence type="ECO:0000313" key="1">
    <source>
        <dbReference type="EMBL" id="BCK85001.1"/>
    </source>
</evidence>